<evidence type="ECO:0000256" key="7">
    <source>
        <dbReference type="ARBA" id="ARBA00022840"/>
    </source>
</evidence>
<dbReference type="Pfam" id="PF04257">
    <property type="entry name" value="Exonuc_V_gamma"/>
    <property type="match status" value="1"/>
</dbReference>
<accession>A0A164M6U8</accession>
<evidence type="ECO:0000256" key="5">
    <source>
        <dbReference type="ARBA" id="ARBA00022806"/>
    </source>
</evidence>
<dbReference type="EMBL" id="LWGR01000007">
    <property type="protein sequence ID" value="KZM73093.1"/>
    <property type="molecule type" value="Genomic_DNA"/>
</dbReference>
<evidence type="ECO:0000256" key="9">
    <source>
        <dbReference type="ARBA" id="ARBA00023204"/>
    </source>
</evidence>
<keyword evidence="6" id="KW-0269">Exonuclease</keyword>
<evidence type="ECO:0000256" key="8">
    <source>
        <dbReference type="ARBA" id="ARBA00023125"/>
    </source>
</evidence>
<evidence type="ECO:0000256" key="2">
    <source>
        <dbReference type="ARBA" id="ARBA00022741"/>
    </source>
</evidence>
<evidence type="ECO:0000313" key="12">
    <source>
        <dbReference type="Proteomes" id="UP000076512"/>
    </source>
</evidence>
<dbReference type="InterPro" id="IPR027417">
    <property type="entry name" value="P-loop_NTPase"/>
</dbReference>
<dbReference type="GO" id="GO:0005524">
    <property type="term" value="F:ATP binding"/>
    <property type="evidence" value="ECO:0007669"/>
    <property type="project" value="UniProtKB-KW"/>
</dbReference>
<dbReference type="GO" id="GO:0004527">
    <property type="term" value="F:exonuclease activity"/>
    <property type="evidence" value="ECO:0007669"/>
    <property type="project" value="UniProtKB-KW"/>
</dbReference>
<dbReference type="GO" id="GO:0006281">
    <property type="term" value="P:DNA repair"/>
    <property type="evidence" value="ECO:0007669"/>
    <property type="project" value="UniProtKB-KW"/>
</dbReference>
<dbReference type="Gene3D" id="1.10.10.160">
    <property type="match status" value="1"/>
</dbReference>
<keyword evidence="8" id="KW-0238">DNA-binding</keyword>
<dbReference type="PANTHER" id="PTHR30591">
    <property type="entry name" value="RECBCD ENZYME SUBUNIT RECC"/>
    <property type="match status" value="1"/>
</dbReference>
<evidence type="ECO:0000256" key="3">
    <source>
        <dbReference type="ARBA" id="ARBA00022763"/>
    </source>
</evidence>
<keyword evidence="1" id="KW-0540">Nuclease</keyword>
<evidence type="ECO:0000256" key="10">
    <source>
        <dbReference type="SAM" id="MobiDB-lite"/>
    </source>
</evidence>
<feature type="region of interest" description="Disordered" evidence="10">
    <location>
        <begin position="270"/>
        <end position="298"/>
    </location>
</feature>
<reference evidence="11 12" key="1">
    <citation type="submission" date="2016-04" db="EMBL/GenBank/DDBJ databases">
        <authorList>
            <person name="Evans L.H."/>
            <person name="Alamgir A."/>
            <person name="Owens N."/>
            <person name="Weber N.D."/>
            <person name="Virtaneva K."/>
            <person name="Barbian K."/>
            <person name="Babar A."/>
            <person name="Rosenke K."/>
        </authorList>
    </citation>
    <scope>NUCLEOTIDE SEQUENCE [LARGE SCALE GENOMIC DNA]</scope>
    <source>
        <strain evidence="11 12">IFM 0406</strain>
    </source>
</reference>
<organism evidence="11 12">
    <name type="scientific">Nocardia terpenica</name>
    <dbReference type="NCBI Taxonomy" id="455432"/>
    <lineage>
        <taxon>Bacteria</taxon>
        <taxon>Bacillati</taxon>
        <taxon>Actinomycetota</taxon>
        <taxon>Actinomycetes</taxon>
        <taxon>Mycobacteriales</taxon>
        <taxon>Nocardiaceae</taxon>
        <taxon>Nocardia</taxon>
    </lineage>
</organism>
<keyword evidence="12" id="KW-1185">Reference proteome</keyword>
<dbReference type="GO" id="GO:0004386">
    <property type="term" value="F:helicase activity"/>
    <property type="evidence" value="ECO:0007669"/>
    <property type="project" value="UniProtKB-KW"/>
</dbReference>
<comment type="caution">
    <text evidence="11">The sequence shown here is derived from an EMBL/GenBank/DDBJ whole genome shotgun (WGS) entry which is preliminary data.</text>
</comment>
<proteinExistence type="predicted"/>
<dbReference type="STRING" id="455432.AWN90_30750"/>
<dbReference type="GO" id="GO:0003677">
    <property type="term" value="F:DNA binding"/>
    <property type="evidence" value="ECO:0007669"/>
    <property type="project" value="UniProtKB-KW"/>
</dbReference>
<dbReference type="InterPro" id="IPR013986">
    <property type="entry name" value="DExx_box_DNA_helicase_dom_sf"/>
</dbReference>
<keyword evidence="3" id="KW-0227">DNA damage</keyword>
<sequence length="437" mass="45633">MVLYIHRGERAETLADALGAVLARPLADPFAAEVVAVPAKGVERWLTQRLAGMLGAADGDGVSANIAFPSPAALVAEALAGATGIAADDDPWAPDRMVWSLLRVIDAAVGEPWCAVLAHHLGADEPAGRSHRAGRRFATAARIAALFDGYAAHRPTVLTAWATGSDTDGCGTPLPEDLRWQPELWRRLRADLGTPSPAERLTDACARLRSTPAIVALPQRLSLFGVTRLSTDQLLVLDALGQQRDVHLWLIHPSPVLWKRLGEMSSPTSVIPSCTWPESTGMQRVTMDPGQKRAGMTGERAGMTGERAGVTGVPAEVAGECAGVTGERVGVAGVPAGMAGERAGTIGWHQSTDLGTDRVAEVVAPVRAGDGSALVVSHPLSAALGRDVRELQQRLRVLGGGVRCASSGRGDVLGGFAFRGAGRDRRGCVAAAGRCGR</sequence>
<protein>
    <submittedName>
        <fullName evidence="11">Uncharacterized protein</fullName>
    </submittedName>
</protein>
<keyword evidence="5" id="KW-0347">Helicase</keyword>
<name>A0A164M6U8_9NOCA</name>
<dbReference type="Proteomes" id="UP000076512">
    <property type="component" value="Unassembled WGS sequence"/>
</dbReference>
<keyword evidence="2" id="KW-0547">Nucleotide-binding</keyword>
<keyword evidence="7" id="KW-0067">ATP-binding</keyword>
<keyword evidence="4" id="KW-0378">Hydrolase</keyword>
<dbReference type="SUPFAM" id="SSF52540">
    <property type="entry name" value="P-loop containing nucleoside triphosphate hydrolases"/>
    <property type="match status" value="1"/>
</dbReference>
<gene>
    <name evidence="11" type="ORF">AWN90_30750</name>
</gene>
<evidence type="ECO:0000313" key="11">
    <source>
        <dbReference type="EMBL" id="KZM73093.1"/>
    </source>
</evidence>
<dbReference type="AlphaFoldDB" id="A0A164M6U8"/>
<dbReference type="GO" id="GO:0006310">
    <property type="term" value="P:DNA recombination"/>
    <property type="evidence" value="ECO:0007669"/>
    <property type="project" value="TreeGrafter"/>
</dbReference>
<evidence type="ECO:0000256" key="6">
    <source>
        <dbReference type="ARBA" id="ARBA00022839"/>
    </source>
</evidence>
<evidence type="ECO:0000256" key="1">
    <source>
        <dbReference type="ARBA" id="ARBA00022722"/>
    </source>
</evidence>
<dbReference type="PANTHER" id="PTHR30591:SF1">
    <property type="entry name" value="RECBCD ENZYME SUBUNIT RECC"/>
    <property type="match status" value="1"/>
</dbReference>
<dbReference type="Gene3D" id="3.40.50.10930">
    <property type="match status" value="1"/>
</dbReference>
<evidence type="ECO:0000256" key="4">
    <source>
        <dbReference type="ARBA" id="ARBA00022801"/>
    </source>
</evidence>
<feature type="compositionally biased region" description="Polar residues" evidence="10">
    <location>
        <begin position="270"/>
        <end position="283"/>
    </location>
</feature>
<keyword evidence="9" id="KW-0234">DNA repair</keyword>